<feature type="domain" description="Glycosyltransferase 2-like" evidence="4">
    <location>
        <begin position="7"/>
        <end position="101"/>
    </location>
</feature>
<dbReference type="AlphaFoldDB" id="A0A0G1UH38"/>
<dbReference type="EMBL" id="LCNM01000001">
    <property type="protein sequence ID" value="KKU57020.1"/>
    <property type="molecule type" value="Genomic_DNA"/>
</dbReference>
<evidence type="ECO:0000259" key="4">
    <source>
        <dbReference type="Pfam" id="PF00535"/>
    </source>
</evidence>
<dbReference type="Pfam" id="PF00535">
    <property type="entry name" value="Glycos_transf_2"/>
    <property type="match status" value="1"/>
</dbReference>
<dbReference type="Gene3D" id="3.90.550.10">
    <property type="entry name" value="Spore Coat Polysaccharide Biosynthesis Protein SpsA, Chain A"/>
    <property type="match status" value="1"/>
</dbReference>
<dbReference type="Proteomes" id="UP000034607">
    <property type="component" value="Unassembled WGS sequence"/>
</dbReference>
<dbReference type="InterPro" id="IPR001173">
    <property type="entry name" value="Glyco_trans_2-like"/>
</dbReference>
<keyword evidence="2" id="KW-0328">Glycosyltransferase</keyword>
<dbReference type="InterPro" id="IPR029044">
    <property type="entry name" value="Nucleotide-diphossugar_trans"/>
</dbReference>
<proteinExistence type="inferred from homology"/>
<protein>
    <submittedName>
        <fullName evidence="5">Glycosyl transferase family 2</fullName>
    </submittedName>
</protein>
<dbReference type="SUPFAM" id="SSF53448">
    <property type="entry name" value="Nucleotide-diphospho-sugar transferases"/>
    <property type="match status" value="1"/>
</dbReference>
<dbReference type="GO" id="GO:0016757">
    <property type="term" value="F:glycosyltransferase activity"/>
    <property type="evidence" value="ECO:0007669"/>
    <property type="project" value="UniProtKB-KW"/>
</dbReference>
<keyword evidence="3 5" id="KW-0808">Transferase</keyword>
<evidence type="ECO:0000313" key="6">
    <source>
        <dbReference type="Proteomes" id="UP000034607"/>
    </source>
</evidence>
<sequence>MAKQSLTIGIPAYNEAGNLSRLLPALLSQHHTRYYLQRILVVSDGSSDRTVSEVRSFNHPLLTVVAGRRRLGKPARVNQIFSHSSSDIVAIIDADVLPGSSSTLDLLTAPFASGSGAHFTSGHAIPFPPANLIQTAAFAGARIWDLAVKQTPKSQVYRCVGQIRAFSRPMYRQLRFPDSSSEDVYPFLFAVGRHFKFRSCPRAVVYFHLPGSVTDYLRQQTRYLRSRFVHSSRFGSDLVNKYFVVNTAAKLRALAVYFLRHPLASGLYLGLAILSHLSLFASPPDTTSLWDMSVSTKKLSL</sequence>
<gene>
    <name evidence="5" type="ORF">UX78_C0001G0073</name>
</gene>
<organism evidence="5 6">
    <name type="scientific">Candidatus Amesbacteria bacterium GW2011_GWA2_47_11</name>
    <dbReference type="NCBI Taxonomy" id="1618357"/>
    <lineage>
        <taxon>Bacteria</taxon>
        <taxon>Candidatus Amesiibacteriota</taxon>
    </lineage>
</organism>
<evidence type="ECO:0000256" key="3">
    <source>
        <dbReference type="ARBA" id="ARBA00022679"/>
    </source>
</evidence>
<accession>A0A0G1UH38</accession>
<dbReference type="PANTHER" id="PTHR43630:SF1">
    <property type="entry name" value="POLY-BETA-1,6-N-ACETYL-D-GLUCOSAMINE SYNTHASE"/>
    <property type="match status" value="1"/>
</dbReference>
<evidence type="ECO:0000256" key="2">
    <source>
        <dbReference type="ARBA" id="ARBA00022676"/>
    </source>
</evidence>
<comment type="caution">
    <text evidence="5">The sequence shown here is derived from an EMBL/GenBank/DDBJ whole genome shotgun (WGS) entry which is preliminary data.</text>
</comment>
<evidence type="ECO:0000256" key="1">
    <source>
        <dbReference type="ARBA" id="ARBA00006739"/>
    </source>
</evidence>
<reference evidence="5 6" key="1">
    <citation type="journal article" date="2015" name="Nature">
        <title>rRNA introns, odd ribosomes, and small enigmatic genomes across a large radiation of phyla.</title>
        <authorList>
            <person name="Brown C.T."/>
            <person name="Hug L.A."/>
            <person name="Thomas B.C."/>
            <person name="Sharon I."/>
            <person name="Castelle C.J."/>
            <person name="Singh A."/>
            <person name="Wilkins M.J."/>
            <person name="Williams K.H."/>
            <person name="Banfield J.F."/>
        </authorList>
    </citation>
    <scope>NUCLEOTIDE SEQUENCE [LARGE SCALE GENOMIC DNA]</scope>
</reference>
<evidence type="ECO:0000313" key="5">
    <source>
        <dbReference type="EMBL" id="KKU57020.1"/>
    </source>
</evidence>
<name>A0A0G1UH38_9BACT</name>
<comment type="similarity">
    <text evidence="1">Belongs to the glycosyltransferase 2 family.</text>
</comment>
<dbReference type="PANTHER" id="PTHR43630">
    <property type="entry name" value="POLY-BETA-1,6-N-ACETYL-D-GLUCOSAMINE SYNTHASE"/>
    <property type="match status" value="1"/>
</dbReference>